<dbReference type="RefSeq" id="XP_010697154.1">
    <property type="nucleotide sequence ID" value="XM_010698852.1"/>
</dbReference>
<feature type="compositionally biased region" description="Polar residues" evidence="2">
    <location>
        <begin position="53"/>
        <end position="93"/>
    </location>
</feature>
<evidence type="ECO:0000313" key="4">
    <source>
        <dbReference type="Proteomes" id="UP000063063"/>
    </source>
</evidence>
<feature type="region of interest" description="Disordered" evidence="2">
    <location>
        <begin position="158"/>
        <end position="201"/>
    </location>
</feature>
<evidence type="ECO:0000256" key="2">
    <source>
        <dbReference type="SAM" id="MobiDB-lite"/>
    </source>
</evidence>
<feature type="region of interest" description="Disordered" evidence="2">
    <location>
        <begin position="49"/>
        <end position="94"/>
    </location>
</feature>
<feature type="coiled-coil region" evidence="1">
    <location>
        <begin position="591"/>
        <end position="618"/>
    </location>
</feature>
<dbReference type="EMBL" id="CP009382">
    <property type="protein sequence ID" value="AIN96501.1"/>
    <property type="molecule type" value="Genomic_DNA"/>
</dbReference>
<keyword evidence="1" id="KW-0175">Coiled coil</keyword>
<proteinExistence type="predicted"/>
<dbReference type="Proteomes" id="UP000063063">
    <property type="component" value="Chromosome 13"/>
</dbReference>
<sequence length="1253" mass="134918">MSRVLAKGDGGEHHHHSTGEWVYVNNMNTLHATVSLPERMPYSLCERNMEAPGSSTTGYVGSRVGSTNTPHGKLQQSPQTQRAFADSQSTAEQQRGAIPLTASGEPVHANLQGVYNRIMRQLQRQMNYAELSRASLADQYGIDLQLACEQDHQDLKAAEVGRQRGTKHRSRTSSLRQPTSTATSPIKPVPDDSETDTASRPTSCLFTGYHVSPATIKVPEYAAPRPRGDIPTTACAGGGNGSRIASRLIQFKQTDTRSRASDTAGGIVVPAATNVSDVPGSGEPAAGTEGDDELVRDIEAQPCPLPLRLVIQNVLGTLQKKLSLAEGGSLKDCIVFAFESRALLDRLLKEIPLYSQYSAIRGTAGVATTTAVTAAAQQDIAQVYQELRKKPVLLPRADYVEDPVTGAIRGQILGGSTLQRESARASGAIAAPAAAVSLPAIVNSSRDFNTGDAVPPGAFTGGTGALADVQLPSGYGKSSRLHDATPQGGAATAAGAGCVGRQTQRHQVLRDHMTRGSAAGCQNLPSVSEATAAQSSVPVTMEAAGSYSIFVGASAAPPSSAFAAAHRATRLVSVGTVTEANNLTTVSKADYAALHERMEMLEAQLADAQMHRTALTDQLCEEAQYTDQKRRVLQYLRETLVRECAMLRSQLRLASSRVQLLQQHSQHQPLRGAGAFSAANEAHIEVPNTSVTVGGSTHMHKQLGASTALPMALSMSGDWHGSQHRSHSQWPSAQQLNMSGTIGSGYGGISGSGRRRLLAKQRHRNGSSVSPGASLSAIPPAVGSPAAGISAVVVSSCGVAGTVADGQQPNDLEAVQSLLDLVLLAVEEDAVIPSHALQMLRSGHADADLVKSRFRKDAKQQIDALRSEHDERQHALKKSMAMRTAEHKYLIAEQKHEVERLRALTDTTRVHAILQQHISDLRTELHKLRMYVAEQLHFFKTIMQNTAQSLLRRSALVDKTLSENVNLTTLINATREVIESAAALLTPMLTNEYRCGYHPWPLKLRNTTDPLAHVIQLRYGPSEVIHLRDSLSIFGQLYGALHRYILRQIVLPDYTRPSAGRPLQYLCAALALNPMSHTEVIFAARHAYDAEMQLCKRLARLNFRLMWNAHMQRVYTNRSVTALMEAGLNPHLSALPVAGRVNNLAKELAALLQARVAMQRERAENAKGTYRLWKEKEIDIMEGYPTPQTQRNRLALLSDGASGCSNTVVVGIGGNVLDGMMQGQRNTGSLGNFSKTFGQASMARSEGPRAATM</sequence>
<dbReference type="KEGG" id="lpan:LPMP_130720"/>
<name>A0A088S4R9_LEIPA</name>
<protein>
    <submittedName>
        <fullName evidence="3">Uncharacterized protein</fullName>
    </submittedName>
</protein>
<keyword evidence="4" id="KW-1185">Reference proteome</keyword>
<dbReference type="OrthoDB" id="273240at2759"/>
<dbReference type="VEuPathDB" id="TriTrypDB:LPMP_130720"/>
<evidence type="ECO:0000256" key="1">
    <source>
        <dbReference type="SAM" id="Coils"/>
    </source>
</evidence>
<dbReference type="eggNOG" id="ENOG502RUMV">
    <property type="taxonomic scope" value="Eukaryota"/>
</dbReference>
<dbReference type="VEuPathDB" id="TriTrypDB:LPAL13_130011500"/>
<accession>A0A088S4R9</accession>
<reference evidence="3 4" key="1">
    <citation type="journal article" date="2015" name="Sci. Rep.">
        <title>The genome of Leishmania panamensis: insights into genomics of the L. (Viannia) subgenus.</title>
        <authorList>
            <person name="Llanes A."/>
            <person name="Restrepo C.M."/>
            <person name="Vecchio G.D."/>
            <person name="Anguizola F.J."/>
            <person name="Lleonart R."/>
        </authorList>
    </citation>
    <scope>NUCLEOTIDE SEQUENCE [LARGE SCALE GENOMIC DNA]</scope>
    <source>
        <strain evidence="3 4">MHOM/PA/94/PSC-1</strain>
    </source>
</reference>
<feature type="compositionally biased region" description="Polar residues" evidence="2">
    <location>
        <begin position="172"/>
        <end position="184"/>
    </location>
</feature>
<gene>
    <name evidence="3" type="ORF">LPMP_130720</name>
</gene>
<organism evidence="3 4">
    <name type="scientific">Leishmania panamensis</name>
    <dbReference type="NCBI Taxonomy" id="5679"/>
    <lineage>
        <taxon>Eukaryota</taxon>
        <taxon>Discoba</taxon>
        <taxon>Euglenozoa</taxon>
        <taxon>Kinetoplastea</taxon>
        <taxon>Metakinetoplastina</taxon>
        <taxon>Trypanosomatida</taxon>
        <taxon>Trypanosomatidae</taxon>
        <taxon>Leishmaniinae</taxon>
        <taxon>Leishmania</taxon>
        <taxon>Leishmania guyanensis species complex</taxon>
    </lineage>
</organism>
<dbReference type="AlphaFoldDB" id="A0A088S4R9"/>
<dbReference type="GeneID" id="22573182"/>
<evidence type="ECO:0000313" key="3">
    <source>
        <dbReference type="EMBL" id="AIN96501.1"/>
    </source>
</evidence>